<reference evidence="3 4" key="1">
    <citation type="journal article" date="2012" name="BMC Genomics">
        <title>Genomic basis of broad host range and environmental adaptability of Rhizobium tropici CIAT 899 and Rhizobium sp. PRF 81 which are used in inoculants for common bean (Phaseolus vulgaris L.).</title>
        <authorList>
            <person name="Ormeno-Orrillo E."/>
            <person name="Menna P."/>
            <person name="Almeida L.G."/>
            <person name="Ollero F.J."/>
            <person name="Nicolas M.F."/>
            <person name="Pains Rodrigues E."/>
            <person name="Shigueyoshi Nakatani A."/>
            <person name="Silva Batista J.S."/>
            <person name="Oliveira Chueire L.M."/>
            <person name="Souza R.C."/>
            <person name="Ribeiro Vasconcelos A.T."/>
            <person name="Megias M."/>
            <person name="Hungria M."/>
            <person name="Martinez-Romero E."/>
        </authorList>
    </citation>
    <scope>NUCLEOTIDE SEQUENCE [LARGE SCALE GENOMIC DNA]</scope>
    <source>
        <strain evidence="3 4">PRF 81</strain>
    </source>
</reference>
<dbReference type="InterPro" id="IPR011032">
    <property type="entry name" value="GroES-like_sf"/>
</dbReference>
<feature type="domain" description="Enoyl reductase (ER)" evidence="2">
    <location>
        <begin position="10"/>
        <end position="300"/>
    </location>
</feature>
<dbReference type="RefSeq" id="WP_004124004.1">
    <property type="nucleotide sequence ID" value="NZ_AQHN01000083.1"/>
</dbReference>
<keyword evidence="4" id="KW-1185">Reference proteome</keyword>
<name>N6V3K1_9HYPH</name>
<evidence type="ECO:0000256" key="1">
    <source>
        <dbReference type="ARBA" id="ARBA00023002"/>
    </source>
</evidence>
<dbReference type="SMART" id="SM00829">
    <property type="entry name" value="PKS_ER"/>
    <property type="match status" value="1"/>
</dbReference>
<dbReference type="OrthoDB" id="9809185at2"/>
<dbReference type="Proteomes" id="UP000012429">
    <property type="component" value="Unassembled WGS sequence"/>
</dbReference>
<dbReference type="InterPro" id="IPR020843">
    <property type="entry name" value="ER"/>
</dbReference>
<dbReference type="PATRIC" id="fig|363754.4.peg.4885"/>
<dbReference type="EMBL" id="AQHN01000083">
    <property type="protein sequence ID" value="ENN85622.1"/>
    <property type="molecule type" value="Genomic_DNA"/>
</dbReference>
<dbReference type="SUPFAM" id="SSF51735">
    <property type="entry name" value="NAD(P)-binding Rossmann-fold domains"/>
    <property type="match status" value="1"/>
</dbReference>
<dbReference type="Pfam" id="PF08240">
    <property type="entry name" value="ADH_N"/>
    <property type="match status" value="1"/>
</dbReference>
<evidence type="ECO:0000313" key="3">
    <source>
        <dbReference type="EMBL" id="ENN85622.1"/>
    </source>
</evidence>
<dbReference type="AlphaFoldDB" id="N6V3K1"/>
<dbReference type="InterPro" id="IPR036291">
    <property type="entry name" value="NAD(P)-bd_dom_sf"/>
</dbReference>
<comment type="caution">
    <text evidence="3">The sequence shown here is derived from an EMBL/GenBank/DDBJ whole genome shotgun (WGS) entry which is preliminary data.</text>
</comment>
<dbReference type="PANTHER" id="PTHR43401">
    <property type="entry name" value="L-THREONINE 3-DEHYDROGENASE"/>
    <property type="match status" value="1"/>
</dbReference>
<organism evidence="3 4">
    <name type="scientific">Rhizobium freirei PRF 81</name>
    <dbReference type="NCBI Taxonomy" id="363754"/>
    <lineage>
        <taxon>Bacteria</taxon>
        <taxon>Pseudomonadati</taxon>
        <taxon>Pseudomonadota</taxon>
        <taxon>Alphaproteobacteria</taxon>
        <taxon>Hyphomicrobiales</taxon>
        <taxon>Rhizobiaceae</taxon>
        <taxon>Rhizobium/Agrobacterium group</taxon>
        <taxon>Rhizobium</taxon>
    </lineage>
</organism>
<evidence type="ECO:0000259" key="2">
    <source>
        <dbReference type="SMART" id="SM00829"/>
    </source>
</evidence>
<dbReference type="STRING" id="363754.RHSP_82279"/>
<dbReference type="Pfam" id="PF00107">
    <property type="entry name" value="ADH_zinc_N"/>
    <property type="match status" value="1"/>
</dbReference>
<dbReference type="InterPro" id="IPR050129">
    <property type="entry name" value="Zn_alcohol_dh"/>
</dbReference>
<protein>
    <submittedName>
        <fullName evidence="3">Alcohol dehydrogenase GroES domain protein</fullName>
    </submittedName>
</protein>
<dbReference type="SUPFAM" id="SSF50129">
    <property type="entry name" value="GroES-like"/>
    <property type="match status" value="1"/>
</dbReference>
<dbReference type="Gene3D" id="3.90.180.10">
    <property type="entry name" value="Medium-chain alcohol dehydrogenases, catalytic domain"/>
    <property type="match status" value="1"/>
</dbReference>
<dbReference type="PANTHER" id="PTHR43401:SF3">
    <property type="entry name" value="L-GALACTONATE-5-DEHYDROGENASE"/>
    <property type="match status" value="1"/>
</dbReference>
<dbReference type="Gene3D" id="3.40.50.720">
    <property type="entry name" value="NAD(P)-binding Rossmann-like Domain"/>
    <property type="match status" value="1"/>
</dbReference>
<sequence length="339" mass="36799">MKTLICNEPGRLSLIERDVPTPTKGEVLVRIRRVGICGTDFHIYQGKHPFLEYPRVMGHELSGTVEDANGSSRLKNGENVYIVPYLACGQCVACRRGVTNACQSLSVLGVHRDGGMTEFMCLPEQNVVSAGRASLDEAAMIEFLAIGAHGVKRGGITAKDRVLVVGSGPIGMSAIIFAKARGADVTVMDMREDRLEFTLASLGADRTLIANDEAEAQAKRLTDGDFFDVVIDATGNARAMQRGFGFVAHGGRYVLVSVVRDDITFSDPEFHKRETTLFASRNAQPDDFAEVVRQMENGKVPTAALNTHSGSLVDGPWLFEEWLRPEAGVIKAILEISST</sequence>
<evidence type="ECO:0000313" key="4">
    <source>
        <dbReference type="Proteomes" id="UP000012429"/>
    </source>
</evidence>
<accession>N6V3K1</accession>
<dbReference type="GO" id="GO:0016491">
    <property type="term" value="F:oxidoreductase activity"/>
    <property type="evidence" value="ECO:0007669"/>
    <property type="project" value="UniProtKB-KW"/>
</dbReference>
<dbReference type="CDD" id="cd08261">
    <property type="entry name" value="Zn_ADH7"/>
    <property type="match status" value="1"/>
</dbReference>
<proteinExistence type="predicted"/>
<gene>
    <name evidence="3" type="ORF">RHSP_82279</name>
</gene>
<keyword evidence="1" id="KW-0560">Oxidoreductase</keyword>
<dbReference type="InterPro" id="IPR013154">
    <property type="entry name" value="ADH-like_N"/>
</dbReference>
<dbReference type="InterPro" id="IPR013149">
    <property type="entry name" value="ADH-like_C"/>
</dbReference>